<dbReference type="FunFam" id="3.30.420.10:FF:000032">
    <property type="entry name" value="Retrovirus-related Pol polyprotein from transposon 297-like Protein"/>
    <property type="match status" value="1"/>
</dbReference>
<dbReference type="Gene3D" id="3.30.160.60">
    <property type="entry name" value="Classic Zinc Finger"/>
    <property type="match status" value="1"/>
</dbReference>
<protein>
    <recommendedName>
        <fullName evidence="3">Integrase catalytic domain-containing protein</fullName>
    </recommendedName>
</protein>
<feature type="coiled-coil region" evidence="1">
    <location>
        <begin position="462"/>
        <end position="489"/>
    </location>
</feature>
<dbReference type="EMBL" id="VSWD01000011">
    <property type="protein sequence ID" value="KAK3088670.1"/>
    <property type="molecule type" value="Genomic_DNA"/>
</dbReference>
<dbReference type="PANTHER" id="PTHR37984">
    <property type="entry name" value="PROTEIN CBG26694"/>
    <property type="match status" value="1"/>
</dbReference>
<evidence type="ECO:0000259" key="3">
    <source>
        <dbReference type="PROSITE" id="PS50994"/>
    </source>
</evidence>
<dbReference type="SUPFAM" id="SSF53098">
    <property type="entry name" value="Ribonuclease H-like"/>
    <property type="match status" value="1"/>
</dbReference>
<dbReference type="AlphaFoldDB" id="A0AA88XNI9"/>
<evidence type="ECO:0000256" key="2">
    <source>
        <dbReference type="SAM" id="MobiDB-lite"/>
    </source>
</evidence>
<proteinExistence type="predicted"/>
<feature type="region of interest" description="Disordered" evidence="2">
    <location>
        <begin position="1"/>
        <end position="27"/>
    </location>
</feature>
<dbReference type="PROSITE" id="PS50994">
    <property type="entry name" value="INTEGRASE"/>
    <property type="match status" value="1"/>
</dbReference>
<feature type="region of interest" description="Disordered" evidence="2">
    <location>
        <begin position="104"/>
        <end position="146"/>
    </location>
</feature>
<dbReference type="FunFam" id="1.10.340.70:FF:000001">
    <property type="entry name" value="Retrovirus-related Pol polyprotein from transposon gypsy-like Protein"/>
    <property type="match status" value="1"/>
</dbReference>
<keyword evidence="1" id="KW-0175">Coiled coil</keyword>
<evidence type="ECO:0000313" key="5">
    <source>
        <dbReference type="Proteomes" id="UP001186944"/>
    </source>
</evidence>
<comment type="caution">
    <text evidence="4">The sequence shown here is derived from an EMBL/GenBank/DDBJ whole genome shotgun (WGS) entry which is preliminary data.</text>
</comment>
<dbReference type="InterPro" id="IPR001584">
    <property type="entry name" value="Integrase_cat-core"/>
</dbReference>
<feature type="region of interest" description="Disordered" evidence="2">
    <location>
        <begin position="1036"/>
        <end position="1088"/>
    </location>
</feature>
<feature type="compositionally biased region" description="Basic and acidic residues" evidence="2">
    <location>
        <begin position="1049"/>
        <end position="1063"/>
    </location>
</feature>
<organism evidence="4 5">
    <name type="scientific">Pinctada imbricata</name>
    <name type="common">Atlantic pearl-oyster</name>
    <name type="synonym">Pinctada martensii</name>
    <dbReference type="NCBI Taxonomy" id="66713"/>
    <lineage>
        <taxon>Eukaryota</taxon>
        <taxon>Metazoa</taxon>
        <taxon>Spiralia</taxon>
        <taxon>Lophotrochozoa</taxon>
        <taxon>Mollusca</taxon>
        <taxon>Bivalvia</taxon>
        <taxon>Autobranchia</taxon>
        <taxon>Pteriomorphia</taxon>
        <taxon>Pterioida</taxon>
        <taxon>Pterioidea</taxon>
        <taxon>Pteriidae</taxon>
        <taxon>Pinctada</taxon>
    </lineage>
</organism>
<dbReference type="Pfam" id="PF22938">
    <property type="entry name" value="Integrase_p58_C"/>
    <property type="match status" value="1"/>
</dbReference>
<dbReference type="PANTHER" id="PTHR37984:SF15">
    <property type="entry name" value="INTEGRASE CATALYTIC DOMAIN-CONTAINING PROTEIN"/>
    <property type="match status" value="1"/>
</dbReference>
<dbReference type="InterPro" id="IPR012337">
    <property type="entry name" value="RNaseH-like_sf"/>
</dbReference>
<dbReference type="Pfam" id="PF00665">
    <property type="entry name" value="rve"/>
    <property type="match status" value="1"/>
</dbReference>
<feature type="compositionally biased region" description="Polar residues" evidence="2">
    <location>
        <begin position="109"/>
        <end position="118"/>
    </location>
</feature>
<dbReference type="Pfam" id="PF17921">
    <property type="entry name" value="Integrase_H2C2"/>
    <property type="match status" value="1"/>
</dbReference>
<dbReference type="GO" id="GO:0015074">
    <property type="term" value="P:DNA integration"/>
    <property type="evidence" value="ECO:0007669"/>
    <property type="project" value="InterPro"/>
</dbReference>
<keyword evidence="5" id="KW-1185">Reference proteome</keyword>
<dbReference type="InterPro" id="IPR054465">
    <property type="entry name" value="Integrase_p58-like_C"/>
</dbReference>
<dbReference type="Gene3D" id="1.10.340.70">
    <property type="match status" value="1"/>
</dbReference>
<reference evidence="4" key="1">
    <citation type="submission" date="2019-08" db="EMBL/GenBank/DDBJ databases">
        <title>The improved chromosome-level genome for the pearl oyster Pinctada fucata martensii using PacBio sequencing and Hi-C.</title>
        <authorList>
            <person name="Zheng Z."/>
        </authorList>
    </citation>
    <scope>NUCLEOTIDE SEQUENCE</scope>
    <source>
        <strain evidence="4">ZZ-2019</strain>
        <tissue evidence="4">Adductor muscle</tissue>
    </source>
</reference>
<feature type="domain" description="Integrase catalytic" evidence="3">
    <location>
        <begin position="586"/>
        <end position="745"/>
    </location>
</feature>
<gene>
    <name evidence="4" type="ORF">FSP39_022136</name>
</gene>
<accession>A0AA88XNI9</accession>
<feature type="compositionally biased region" description="Basic and acidic residues" evidence="2">
    <location>
        <begin position="1"/>
        <end position="13"/>
    </location>
</feature>
<dbReference type="Gene3D" id="3.30.420.10">
    <property type="entry name" value="Ribonuclease H-like superfamily/Ribonuclease H"/>
    <property type="match status" value="1"/>
</dbReference>
<dbReference type="SMART" id="SM00355">
    <property type="entry name" value="ZnF_C2H2"/>
    <property type="match status" value="2"/>
</dbReference>
<evidence type="ECO:0000256" key="1">
    <source>
        <dbReference type="SAM" id="Coils"/>
    </source>
</evidence>
<dbReference type="InterPro" id="IPR041588">
    <property type="entry name" value="Integrase_H2C2"/>
</dbReference>
<dbReference type="GO" id="GO:0003676">
    <property type="term" value="F:nucleic acid binding"/>
    <property type="evidence" value="ECO:0007669"/>
    <property type="project" value="InterPro"/>
</dbReference>
<dbReference type="InterPro" id="IPR036397">
    <property type="entry name" value="RNaseH_sf"/>
</dbReference>
<sequence>MATGFRDDKDEPWKNITKRRTRRTSTLDSGIANLSKIKPLEEESPPKLSWDYGHLDLPVGKQAASAPRMHTSTEMRSRRREALHKDLSAVHAQLRTQMDIGSHRKRNVQESIHPTKSRTPGMEGSYLGTPSYDDDRSTPGAKSVPGILKRTPEVKVKIHANDVVSAMHDTPHTPTTTTATPNKQSIEDLQDTLATTLDEFLRLQEDVNRMRDQNSDMKLASSRKIAGGADTLADPDNIISRNKDADKQKKVAKAVNDHKAQPFKRTADDFRRPKITPSTFDGTTPWLDFKNHFEYCVQLNEWNDKQKALFLGVSLRGAAQQILSNLSNDKKADYKELVIALEKRFAPPNIEELYKAELRMRQRKQGESLLELGQAVRRLVTLAYPNAPEEVLDTLSKDNFLNSLTDAEVRLKILQARPTNFDETLQIAVELDACMRAEEKRASKSHYKIVREEESDATNDRADDRTAEIDKLKSELQQLKELMHKQILRGRRGNRGRVRGKPLDRNDVICYNCNQKGHMSLTVLQQCHDAPSGGHLGRQRTLMKVKQKFYWPGMDRDVRKWCASCEACAKRKRHGKTPRAPMQITGAGEPTERVAMDILGPLPVTHKGNKYILVIQDYFTKWAEAVPLPDMEAKTVAQAFIDNFVTKFGVPRVLHTDQGRQFESRLFKQLCEILGMNKTRTSPYHPQSDGMVERMNRTIENMLATYVDANQRNWDEHLQLVCMAYRAAEHESSGYTPNFLTFGREVVLPIELIAGLPPQKISTEEYAEHLEESLSLAHEIARKSIGDSLKRQKLRYDTKLAWKPFEIGSKIWLYTPKRKKGLSPKFQKWWTGPYTVLRKFSDVTYQIEKGTDRSVVHIDRLKPFVSRDENLSAKDTAVNKSKNHEEDDDYCTPYSPDVILDPVSAPYTYEVDSTANYGMPVDQREEFRHQREDAATPVHNQRRRRQPKRFEDFQLYHVTQKNGIQSGNQYHSNFDNKMARTKSTVRKQAAMNKCPLCIEIFQSAEEVIDHISQRHDKRIKCDHCEYTSERAADMKRHCERRHAPQSQPCERERTQTHTDDFTSRRRTQPMPVYNPKRSKPVSAADASLEGRRSECNVLMHSISPSTGDNARSRAPTSVSKEVRIGGSSTWKNVASQADLRGSGDVVRCDIVIQCDMDILKCKDTRTVHTQFHGIAIRKRQVTESEWTEYE</sequence>
<dbReference type="Proteomes" id="UP001186944">
    <property type="component" value="Unassembled WGS sequence"/>
</dbReference>
<evidence type="ECO:0000313" key="4">
    <source>
        <dbReference type="EMBL" id="KAK3088670.1"/>
    </source>
</evidence>
<dbReference type="InterPro" id="IPR050951">
    <property type="entry name" value="Retrovirus_Pol_polyprotein"/>
</dbReference>
<dbReference type="InterPro" id="IPR013087">
    <property type="entry name" value="Znf_C2H2_type"/>
</dbReference>
<name>A0AA88XNI9_PINIB</name>